<accession>A0AAN9Z7V2</accession>
<feature type="region of interest" description="Disordered" evidence="3">
    <location>
        <begin position="73"/>
        <end position="126"/>
    </location>
</feature>
<feature type="compositionally biased region" description="Polar residues" evidence="3">
    <location>
        <begin position="377"/>
        <end position="388"/>
    </location>
</feature>
<dbReference type="InterPro" id="IPR058719">
    <property type="entry name" value="WHD_LYAR"/>
</dbReference>
<proteinExistence type="predicted"/>
<feature type="domain" description="Cell growth-regulating nucleolar protein-like winged helix" evidence="4">
    <location>
        <begin position="445"/>
        <end position="511"/>
    </location>
</feature>
<dbReference type="EMBL" id="JAZDUA010000185">
    <property type="protein sequence ID" value="KAK7865125.1"/>
    <property type="molecule type" value="Genomic_DNA"/>
</dbReference>
<dbReference type="AlphaFoldDB" id="A0AAN9Z7V2"/>
<keyword evidence="6" id="KW-1185">Reference proteome</keyword>
<dbReference type="Proteomes" id="UP001378592">
    <property type="component" value="Unassembled WGS sequence"/>
</dbReference>
<protein>
    <recommendedName>
        <fullName evidence="4">Cell growth-regulating nucleolar protein-like winged helix domain-containing protein</fullName>
    </recommendedName>
</protein>
<reference evidence="5 6" key="1">
    <citation type="submission" date="2024-03" db="EMBL/GenBank/DDBJ databases">
        <title>The genome assembly and annotation of the cricket Gryllus longicercus Weissman &amp; Gray.</title>
        <authorList>
            <person name="Szrajer S."/>
            <person name="Gray D."/>
            <person name="Ylla G."/>
        </authorList>
    </citation>
    <scope>NUCLEOTIDE SEQUENCE [LARGE SCALE GENOMIC DNA]</scope>
    <source>
        <strain evidence="5">DAG 2021-001</strain>
        <tissue evidence="5">Whole body minus gut</tissue>
    </source>
</reference>
<sequence length="543" mass="60879">MEQDMKNNIHEDSTVLFNDGMLSKLRGCNIVPRSLSDFQVFVKSLAGDTISDVVIQEAWKQIYPGYMPIPERDSELQGLTHNNSSSDSLPEASNFSSGKVPKQSHGSRSGDQVLKTKKSGCESGVNKSVGTTYMETHHSVSNQSITLHSFDPVSKRGKNNKISCSVKTLEELKQSCAGESIETNVMFEREKMDEQDSSDCEIIEIVSSERTAINNSNCSSEMVPFNDGNKSDSDESVEILDSSENGVEKTMGRLCPVHGSPESSKTSLSQEQNSYTKRKSMCIKAGSVESNVNVNCEESVNKGKQQKAKKERRGKYKMLRSEIKHMKSLLHNLVQSFKSSASESEESCRNLDNQGVTLANGHKGRGNKSFDPKQSRNKTNSKSTSRIASSEKLHASAFVEVNVSRKRTKFPAKKRNPAKQAKNSSKQPPIVIDLDSDITEYEERKKFPWREDIVYVLKSNPGKWMSIEKLKRIVIARYYYSRGNFSQNTTVKFYRYLQCTPGVIIDGDKVIYSDKPIIKISSKSKKQQFVLKKHTTTKECKVS</sequence>
<dbReference type="Pfam" id="PF25879">
    <property type="entry name" value="WHD_LYAR"/>
    <property type="match status" value="1"/>
</dbReference>
<keyword evidence="2" id="KW-0539">Nucleus</keyword>
<gene>
    <name evidence="5" type="ORF">R5R35_002189</name>
</gene>
<evidence type="ECO:0000259" key="4">
    <source>
        <dbReference type="Pfam" id="PF25879"/>
    </source>
</evidence>
<evidence type="ECO:0000256" key="3">
    <source>
        <dbReference type="SAM" id="MobiDB-lite"/>
    </source>
</evidence>
<name>A0AAN9Z7V2_9ORTH</name>
<comment type="caution">
    <text evidence="5">The sequence shown here is derived from an EMBL/GenBank/DDBJ whole genome shotgun (WGS) entry which is preliminary data.</text>
</comment>
<evidence type="ECO:0000313" key="6">
    <source>
        <dbReference type="Proteomes" id="UP001378592"/>
    </source>
</evidence>
<comment type="subcellular location">
    <subcellularLocation>
        <location evidence="1">Nucleus</location>
    </subcellularLocation>
</comment>
<evidence type="ECO:0000313" key="5">
    <source>
        <dbReference type="EMBL" id="KAK7865125.1"/>
    </source>
</evidence>
<feature type="region of interest" description="Disordered" evidence="3">
    <location>
        <begin position="355"/>
        <end position="389"/>
    </location>
</feature>
<evidence type="ECO:0000256" key="1">
    <source>
        <dbReference type="ARBA" id="ARBA00004123"/>
    </source>
</evidence>
<feature type="region of interest" description="Disordered" evidence="3">
    <location>
        <begin position="408"/>
        <end position="429"/>
    </location>
</feature>
<feature type="compositionally biased region" description="Polar residues" evidence="3">
    <location>
        <begin position="77"/>
        <end position="97"/>
    </location>
</feature>
<evidence type="ECO:0000256" key="2">
    <source>
        <dbReference type="ARBA" id="ARBA00023242"/>
    </source>
</evidence>
<organism evidence="5 6">
    <name type="scientific">Gryllus longicercus</name>
    <dbReference type="NCBI Taxonomy" id="2509291"/>
    <lineage>
        <taxon>Eukaryota</taxon>
        <taxon>Metazoa</taxon>
        <taxon>Ecdysozoa</taxon>
        <taxon>Arthropoda</taxon>
        <taxon>Hexapoda</taxon>
        <taxon>Insecta</taxon>
        <taxon>Pterygota</taxon>
        <taxon>Neoptera</taxon>
        <taxon>Polyneoptera</taxon>
        <taxon>Orthoptera</taxon>
        <taxon>Ensifera</taxon>
        <taxon>Gryllidea</taxon>
        <taxon>Grylloidea</taxon>
        <taxon>Gryllidae</taxon>
        <taxon>Gryllinae</taxon>
        <taxon>Gryllus</taxon>
    </lineage>
</organism>
<feature type="compositionally biased region" description="Basic residues" evidence="3">
    <location>
        <begin position="408"/>
        <end position="417"/>
    </location>
</feature>